<dbReference type="EMBL" id="NMUQ01000003">
    <property type="protein sequence ID" value="OXM13801.1"/>
    <property type="molecule type" value="Genomic_DNA"/>
</dbReference>
<keyword evidence="2" id="KW-1185">Reference proteome</keyword>
<dbReference type="SUPFAM" id="SSF49299">
    <property type="entry name" value="PKD domain"/>
    <property type="match status" value="1"/>
</dbReference>
<reference evidence="1 2" key="1">
    <citation type="submission" date="2017-07" db="EMBL/GenBank/DDBJ databases">
        <title>Paenibacillus herberti R33 genome sequencing and assembly.</title>
        <authorList>
            <person name="Su W."/>
        </authorList>
    </citation>
    <scope>NUCLEOTIDE SEQUENCE [LARGE SCALE GENOMIC DNA]</scope>
    <source>
        <strain evidence="1 2">R33</strain>
    </source>
</reference>
<dbReference type="Proteomes" id="UP000215145">
    <property type="component" value="Unassembled WGS sequence"/>
</dbReference>
<evidence type="ECO:0008006" key="3">
    <source>
        <dbReference type="Google" id="ProtNLM"/>
    </source>
</evidence>
<evidence type="ECO:0000313" key="1">
    <source>
        <dbReference type="EMBL" id="OXM13801.1"/>
    </source>
</evidence>
<dbReference type="RefSeq" id="WP_089526502.1">
    <property type="nucleotide sequence ID" value="NZ_NMUQ01000003.1"/>
</dbReference>
<evidence type="ECO:0000313" key="2">
    <source>
        <dbReference type="Proteomes" id="UP000215145"/>
    </source>
</evidence>
<protein>
    <recommendedName>
        <fullName evidence="3">PKD domain-containing protein</fullName>
    </recommendedName>
</protein>
<sequence>MKTVKIQKKLFSISLIVSIIFTFLPMNLVGVISAEPAIGGNAHIVLVKDNADPSNNKRYAVGFMYIDIWSNSAGEWTTYAKQQKNVEISANYNFSFPGRTVKNVSVRQFDILKDSSYFDKSRPGDEFSTFKDWIGTTRTDPITSDKSGIGSSSISFRTSIRGDLDAIEPYDIIVNENACGSCAPKVQGLRYYYPVMFMIELNGQFQTSSYTNDGESLSSVFPSQTLEMIGGSSYSGKPPKTNSEYEYVGYKKSTTIDPPSGSIIPGIPPSFVYDGNYDKYTLFLYYKRSGGEPTVGEVNIRHMVRIGPKGTYESRFEDSQAAGPLPYTKAYASEASYGKLLGSSLSYSSYANSPTSNTTQQVNLTIAQLKAYITFFYEEPPKSFTGDFDVIKPKIAYRETFSLKPKNIALNQCSYVSHKWQIKQGMFTYTSPDQNNYTEETSYPFSKWPSILGVGSYQVFMILKTSCGEITVGPKPLEINGPSSNKPPILHIGFVDPNGDPTKPLSQAYEGQVLNLVLINNPMIPTPSDPDGDSIEFRGFGFSSADQEFIRNIPSKYGGETMMWEYTNLKMDSLGYFKVEASLADQWGAVTTAFTSITVVPPNPVAKIIGPTQVKQNRPLKEPFSSKNSYSPIKGRAIDHTRDEWIGDIRTVYDKPGEIDIKLNVYDTLGLKSLEPAVHQLTILEDMPPVPRLEFSTPTLRNMLVSFKNTSYSPDGDTIVENKVTYRYDYNNNGTFDDEAIQAITMRGDQTFDFKAANVGKYQFIVYAKEDYGKDGSKSFILEAINDSPTVSFDITSESISPEPIVPVPMRGNIVANWNNSDFYKDNKTSSWAYNTSNGALSLLFTSFKRNSLSFGPNPGSTFVFDSGRIPSVDSEYSGAKSLGNGYFAVESGDNQMGYNIYRFEKGSFTNMGFRASSRIYGVDYGRGIVYTADNWVWGDGDRRFKWYYMDSFINPAGQPFRYSDFIIVDGAIVFRSWTSNGTILANGIAGKFADYFYTHRYDGYDNYDHQRISVNWDGSSSIQHYDRAPGDVNSFYGEGSKTAPNNKMQYIFNNSRYSDIPSGAYSGVSLWDPDTEQVLSGFNAYNDTAAVRTLDGLWGLTSSDILNMQNNTATRNVMGYDVSNPTSVITWDNIALGYSPSLKKINSDGSLSSSPGAFGFRGALDNSNHMYFMSGSSLKKSDVNTGQLWDLSNGLGLSDDTWITLNDDGSITAYERDQGSYGVYSGRTLIFYDPTSSNRKKTKSVSTHNQLLGTIKLKNASYNFKLKMNMSTGSAEIFSGFSFAAQDHRNMYRVEMNRKKIQLVKVASGNRTVIQSADYPFSLNQSYSIKVQYLDNKIKVYVEGTPVIDKMDDTFNNGGTFGPFAEIPKTEFFNMSYSDLTTLSSSTILDGVAIVDTDIIYTIRNDDTEKDPFINARTSWRYDQLNQKFLDAGDGKSGASIHSGKSYTTPITRLDKVGLYRVTYKTTDDPNSNFLHPRMEFEGYRKESNTFVRDVIVHRKPISDYDLSIASNGTVLWTDRSRDVDRYLNAGHYSTENTGIDYVRTKGILEKKFYYISPSGKFVRSKLVSPDEIGEYTIGLAVKDEYEAWSNYVEKTIYIGSVPQPDEPPHAGFNLSDTVAYRGVPVSIDSIAWDKEDGGRTNLPHDYFIRNLGGGTEIMASQNRERWTKEFSSIGTFRIRQVVEDRLGQTDTVSRNVQIVNRIPTATIYVPSSTDQNRPEKLMELRPMFKWSYGDGDADPQLRFQVRIYRYGGSLLHDSGIKSGNALLYTPSEDLPENINLYIIVRVYDGYDWGESAPKYFFIETNRPPVADFDWTPKPVYEGDTVYLINQSNDPDGDLLNEAWVIEDPYGQVRSYQTTPVVYQAIPGQYKVRLTVSDGKAQAMMAKSITVIPLLLEADVEHTVDWKSIHNNAGHETTNNPKDFYAGEKLIVHGYPVPASVTQVTVTLDAIGKAGDRLVTNSVLEPLRINQHYTGELYDERWGDLTSGLDKGLYTLNFEVLYQNGVRKTADVQIRIIGFAQGVAGVHRKQ</sequence>
<dbReference type="InterPro" id="IPR013783">
    <property type="entry name" value="Ig-like_fold"/>
</dbReference>
<organism evidence="1 2">
    <name type="scientific">Paenibacillus herberti</name>
    <dbReference type="NCBI Taxonomy" id="1619309"/>
    <lineage>
        <taxon>Bacteria</taxon>
        <taxon>Bacillati</taxon>
        <taxon>Bacillota</taxon>
        <taxon>Bacilli</taxon>
        <taxon>Bacillales</taxon>
        <taxon>Paenibacillaceae</taxon>
        <taxon>Paenibacillus</taxon>
    </lineage>
</organism>
<proteinExistence type="predicted"/>
<dbReference type="Gene3D" id="2.60.40.10">
    <property type="entry name" value="Immunoglobulins"/>
    <property type="match status" value="1"/>
</dbReference>
<accession>A0A229NV73</accession>
<comment type="caution">
    <text evidence="1">The sequence shown here is derived from an EMBL/GenBank/DDBJ whole genome shotgun (WGS) entry which is preliminary data.</text>
</comment>
<dbReference type="InterPro" id="IPR035986">
    <property type="entry name" value="PKD_dom_sf"/>
</dbReference>
<gene>
    <name evidence="1" type="ORF">CGZ75_22605</name>
</gene>
<name>A0A229NV73_9BACL</name>
<dbReference type="Gene3D" id="2.60.120.560">
    <property type="entry name" value="Exo-inulinase, domain 1"/>
    <property type="match status" value="1"/>
</dbReference>